<protein>
    <recommendedName>
        <fullName evidence="2">Ribosomal silencing factor RsfS</fullName>
    </recommendedName>
</protein>
<evidence type="ECO:0000313" key="4">
    <source>
        <dbReference type="Proteomes" id="UP000006431"/>
    </source>
</evidence>
<keyword evidence="2" id="KW-0810">Translation regulation</keyword>
<gene>
    <name evidence="2" type="primary">rsfS</name>
    <name evidence="3" type="ORF">SMGD1_1785</name>
</gene>
<dbReference type="PANTHER" id="PTHR21043">
    <property type="entry name" value="IOJAP SUPERFAMILY ORTHOLOG"/>
    <property type="match status" value="1"/>
</dbReference>
<proteinExistence type="inferred from homology"/>
<dbReference type="GO" id="GO:0042256">
    <property type="term" value="P:cytosolic ribosome assembly"/>
    <property type="evidence" value="ECO:0007669"/>
    <property type="project" value="UniProtKB-UniRule"/>
</dbReference>
<reference evidence="3 4" key="1">
    <citation type="journal article" date="2012" name="Proc. Natl. Acad. Sci. U.S.A.">
        <title>Genome and physiology of a model Epsilonproteobacterium responsible for sulfide detoxification in marine oxygen depletion zones.</title>
        <authorList>
            <person name="Grote J."/>
            <person name="Schott T."/>
            <person name="Bruckner C.G."/>
            <person name="Glockner F.O."/>
            <person name="Jost G."/>
            <person name="Teeling H."/>
            <person name="Labrenz M."/>
            <person name="Jurgens K."/>
        </authorList>
    </citation>
    <scope>NUCLEOTIDE SEQUENCE [LARGE SCALE GENOMIC DNA]</scope>
    <source>
        <strain evidence="3 4">GD1</strain>
    </source>
</reference>
<dbReference type="GO" id="GO:0043023">
    <property type="term" value="F:ribosomal large subunit binding"/>
    <property type="evidence" value="ECO:0007669"/>
    <property type="project" value="TreeGrafter"/>
</dbReference>
<dbReference type="PATRIC" id="fig|929558.5.peg.1780"/>
<dbReference type="GO" id="GO:0017148">
    <property type="term" value="P:negative regulation of translation"/>
    <property type="evidence" value="ECO:0007669"/>
    <property type="project" value="UniProtKB-UniRule"/>
</dbReference>
<comment type="subunit">
    <text evidence="2">Interacts with ribosomal protein uL14 (rplN).</text>
</comment>
<keyword evidence="4" id="KW-1185">Reference proteome</keyword>
<dbReference type="GO" id="GO:0090071">
    <property type="term" value="P:negative regulation of ribosome biogenesis"/>
    <property type="evidence" value="ECO:0007669"/>
    <property type="project" value="UniProtKB-UniRule"/>
</dbReference>
<dbReference type="EMBL" id="AFRZ01000001">
    <property type="protein sequence ID" value="EHP30308.1"/>
    <property type="molecule type" value="Genomic_DNA"/>
</dbReference>
<evidence type="ECO:0000313" key="3">
    <source>
        <dbReference type="EMBL" id="EHP30308.1"/>
    </source>
</evidence>
<dbReference type="HOGENOM" id="CLU_092688_6_1_7"/>
<dbReference type="PANTHER" id="PTHR21043:SF0">
    <property type="entry name" value="MITOCHONDRIAL ASSEMBLY OF RIBOSOMAL LARGE SUBUNIT PROTEIN 1"/>
    <property type="match status" value="1"/>
</dbReference>
<dbReference type="SUPFAM" id="SSF81301">
    <property type="entry name" value="Nucleotidyltransferase"/>
    <property type="match status" value="1"/>
</dbReference>
<dbReference type="Proteomes" id="UP000006431">
    <property type="component" value="Unassembled WGS sequence"/>
</dbReference>
<dbReference type="STRING" id="929558.SMGD1_1785"/>
<dbReference type="OrthoDB" id="9793681at2"/>
<dbReference type="InterPro" id="IPR043519">
    <property type="entry name" value="NT_sf"/>
</dbReference>
<name>B6BIF4_SULGG</name>
<dbReference type="NCBIfam" id="TIGR00090">
    <property type="entry name" value="rsfS_iojap_ybeB"/>
    <property type="match status" value="1"/>
</dbReference>
<dbReference type="eggNOG" id="COG0799">
    <property type="taxonomic scope" value="Bacteria"/>
</dbReference>
<sequence length="114" mass="12826">MQNRIDNITNSLDKNKAEGIEVFDLRAKNYFVEYAIIASSLGPRHTAALLNHLKDDLKPAEKFNNVDESGDWIVVDLGDILIHIMTPEYRVKYDMESFLSALATGKEGEDGEVL</sequence>
<comment type="function">
    <text evidence="2">Functions as a ribosomal silencing factor. Interacts with ribosomal protein uL14 (rplN), blocking formation of intersubunit bridge B8. Prevents association of the 30S and 50S ribosomal subunits and the formation of functional ribosomes, thus repressing translation.</text>
</comment>
<dbReference type="InterPro" id="IPR004394">
    <property type="entry name" value="Iojap/RsfS/C7orf30"/>
</dbReference>
<dbReference type="HAMAP" id="MF_01477">
    <property type="entry name" value="Iojap_RsfS"/>
    <property type="match status" value="1"/>
</dbReference>
<keyword evidence="2" id="KW-0963">Cytoplasm</keyword>
<comment type="caution">
    <text evidence="3">The sequence shown here is derived from an EMBL/GenBank/DDBJ whole genome shotgun (WGS) entry which is preliminary data.</text>
</comment>
<keyword evidence="2" id="KW-0678">Repressor</keyword>
<comment type="subcellular location">
    <subcellularLocation>
        <location evidence="2">Cytoplasm</location>
    </subcellularLocation>
</comment>
<accession>H1FVJ5</accession>
<comment type="similarity">
    <text evidence="1 2">Belongs to the Iojap/RsfS family.</text>
</comment>
<dbReference type="Pfam" id="PF02410">
    <property type="entry name" value="RsfS"/>
    <property type="match status" value="1"/>
</dbReference>
<evidence type="ECO:0000256" key="2">
    <source>
        <dbReference type="HAMAP-Rule" id="MF_01477"/>
    </source>
</evidence>
<evidence type="ECO:0000256" key="1">
    <source>
        <dbReference type="ARBA" id="ARBA00010574"/>
    </source>
</evidence>
<dbReference type="Gene3D" id="3.30.460.10">
    <property type="entry name" value="Beta Polymerase, domain 2"/>
    <property type="match status" value="1"/>
</dbReference>
<dbReference type="GO" id="GO:0005737">
    <property type="term" value="C:cytoplasm"/>
    <property type="evidence" value="ECO:0007669"/>
    <property type="project" value="UniProtKB-SubCell"/>
</dbReference>
<accession>B6BIF4</accession>
<organism evidence="3 4">
    <name type="scientific">Sulfurimonas gotlandica (strain DSM 19862 / JCM 16533 / GD1)</name>
    <dbReference type="NCBI Taxonomy" id="929558"/>
    <lineage>
        <taxon>Bacteria</taxon>
        <taxon>Pseudomonadati</taxon>
        <taxon>Campylobacterota</taxon>
        <taxon>Epsilonproteobacteria</taxon>
        <taxon>Campylobacterales</taxon>
        <taxon>Sulfurimonadaceae</taxon>
        <taxon>Sulfurimonas</taxon>
    </lineage>
</organism>
<dbReference type="RefSeq" id="WP_008336751.1">
    <property type="nucleotide sequence ID" value="NZ_AFRZ01000001.1"/>
</dbReference>
<dbReference type="AlphaFoldDB" id="B6BIF4"/>